<evidence type="ECO:0000259" key="5">
    <source>
        <dbReference type="Pfam" id="PF00278"/>
    </source>
</evidence>
<comment type="cofactor">
    <cofactor evidence="1">
        <name>pyridoxal 5'-phosphate</name>
        <dbReference type="ChEBI" id="CHEBI:597326"/>
    </cofactor>
</comment>
<dbReference type="Pfam" id="PF00278">
    <property type="entry name" value="Orn_DAP_Arg_deC"/>
    <property type="match status" value="1"/>
</dbReference>
<name>A0ABY0ICI9_9BACT</name>
<protein>
    <submittedName>
        <fullName evidence="7">PLP-dependent decarboxylase</fullName>
    </submittedName>
</protein>
<dbReference type="RefSeq" id="WP_115362727.1">
    <property type="nucleotide sequence ID" value="NZ_QDKL01000003.1"/>
</dbReference>
<gene>
    <name evidence="7" type="ORF">DAY19_11850</name>
</gene>
<dbReference type="PANTHER" id="PTHR43727:SF2">
    <property type="entry name" value="GROUP IV DECARBOXYLASE"/>
    <property type="match status" value="1"/>
</dbReference>
<dbReference type="PRINTS" id="PR01179">
    <property type="entry name" value="ODADCRBXLASE"/>
</dbReference>
<dbReference type="InterPro" id="IPR002433">
    <property type="entry name" value="Orn_de-COase"/>
</dbReference>
<dbReference type="SUPFAM" id="SSF51419">
    <property type="entry name" value="PLP-binding barrel"/>
    <property type="match status" value="1"/>
</dbReference>
<evidence type="ECO:0000256" key="2">
    <source>
        <dbReference type="ARBA" id="ARBA00022898"/>
    </source>
</evidence>
<dbReference type="PANTHER" id="PTHR43727">
    <property type="entry name" value="DIAMINOPIMELATE DECARBOXYLASE"/>
    <property type="match status" value="1"/>
</dbReference>
<feature type="domain" description="Orn/DAP/Arg decarboxylase 2 C-terminal" evidence="5">
    <location>
        <begin position="22"/>
        <end position="361"/>
    </location>
</feature>
<dbReference type="InterPro" id="IPR022644">
    <property type="entry name" value="De-COase2_N"/>
</dbReference>
<dbReference type="InterPro" id="IPR009006">
    <property type="entry name" value="Ala_racemase/Decarboxylase_C"/>
</dbReference>
<dbReference type="CDD" id="cd06810">
    <property type="entry name" value="PLPDE_III_ODC_DapDC_like"/>
    <property type="match status" value="1"/>
</dbReference>
<organism evidence="7 8">
    <name type="scientific">Halobacteriovorax vibrionivorans</name>
    <dbReference type="NCBI Taxonomy" id="2152716"/>
    <lineage>
        <taxon>Bacteria</taxon>
        <taxon>Pseudomonadati</taxon>
        <taxon>Bdellovibrionota</taxon>
        <taxon>Bacteriovoracia</taxon>
        <taxon>Bacteriovoracales</taxon>
        <taxon>Halobacteriovoraceae</taxon>
        <taxon>Halobacteriovorax</taxon>
    </lineage>
</organism>
<dbReference type="Gene3D" id="2.40.37.10">
    <property type="entry name" value="Lyase, Ornithine Decarboxylase, Chain A, domain 1"/>
    <property type="match status" value="1"/>
</dbReference>
<comment type="similarity">
    <text evidence="4">Belongs to the Orn/Lys/Arg decarboxylase class-II family.</text>
</comment>
<comment type="caution">
    <text evidence="7">The sequence shown here is derived from an EMBL/GenBank/DDBJ whole genome shotgun (WGS) entry which is preliminary data.</text>
</comment>
<dbReference type="InterPro" id="IPR022653">
    <property type="entry name" value="De-COase2_pyr-phos_BS"/>
</dbReference>
<dbReference type="Pfam" id="PF02784">
    <property type="entry name" value="Orn_Arg_deC_N"/>
    <property type="match status" value="1"/>
</dbReference>
<keyword evidence="3" id="KW-0456">Lyase</keyword>
<dbReference type="PRINTS" id="PR01182">
    <property type="entry name" value="ORNDCRBXLASE"/>
</dbReference>
<dbReference type="InterPro" id="IPR029066">
    <property type="entry name" value="PLP-binding_barrel"/>
</dbReference>
<evidence type="ECO:0000256" key="3">
    <source>
        <dbReference type="ARBA" id="ARBA00023239"/>
    </source>
</evidence>
<proteinExistence type="inferred from homology"/>
<evidence type="ECO:0000313" key="8">
    <source>
        <dbReference type="Proteomes" id="UP000443582"/>
    </source>
</evidence>
<dbReference type="Proteomes" id="UP000443582">
    <property type="component" value="Unassembled WGS sequence"/>
</dbReference>
<dbReference type="PROSITE" id="PS00878">
    <property type="entry name" value="ODR_DC_2_1"/>
    <property type="match status" value="1"/>
</dbReference>
<keyword evidence="8" id="KW-1185">Reference proteome</keyword>
<dbReference type="EMBL" id="QDKL01000003">
    <property type="protein sequence ID" value="RZF20672.1"/>
    <property type="molecule type" value="Genomic_DNA"/>
</dbReference>
<dbReference type="Gene3D" id="3.20.20.10">
    <property type="entry name" value="Alanine racemase"/>
    <property type="match status" value="1"/>
</dbReference>
<reference evidence="8" key="1">
    <citation type="journal article" date="2019" name="Int. J. Syst. Evol. Microbiol.">
        <title>Halobacteriovorax valvorus sp. nov., a novel prokaryotic predator isolated from coastal seawater of China.</title>
        <authorList>
            <person name="Chen M.-X."/>
        </authorList>
    </citation>
    <scope>NUCLEOTIDE SEQUENCE [LARGE SCALE GENOMIC DNA]</scope>
    <source>
        <strain evidence="8">BL9</strain>
    </source>
</reference>
<sequence length="402" mass="45533">MLDKNITKELKKLTKRIDSSFYFYDLDKLEDHLRYIVENKDESIKLYYACKANPLSSILKLIRNLGIGIDVASKGELTQVVASGVKSSDIISTGPSKSRGYIRTLLEHEINCVVVESIYQLKWLNEQASEMGIKARALLRVQLEWDSKEKSVLGGDDITAFGLDEKGWKSLDLSEYENVEVIGYHVFQWGNILSASKLEEIWDHTCARINKLAQDMGVRPQVIDLGGGLGIPYQNESERIDFKDINAALVRLKKKHKLEKIWMELGRYAVGECGLYLSQVIDRKNVRGQEILVLDGGINHIARAALTNQAFPCEVLEECESKQNQEFHVHGPLCTSLDKLGVFDLPKDCDYGNWLVFTQCGAYGFTESMPFFLCHNLPAEVVKYKGDIMIPRTIKTSADWIE</sequence>
<feature type="domain" description="Orn/DAP/Arg decarboxylase 2 N-terminal" evidence="6">
    <location>
        <begin position="30"/>
        <end position="270"/>
    </location>
</feature>
<evidence type="ECO:0000256" key="4">
    <source>
        <dbReference type="RuleBase" id="RU003737"/>
    </source>
</evidence>
<evidence type="ECO:0000259" key="6">
    <source>
        <dbReference type="Pfam" id="PF02784"/>
    </source>
</evidence>
<evidence type="ECO:0000313" key="7">
    <source>
        <dbReference type="EMBL" id="RZF20672.1"/>
    </source>
</evidence>
<accession>A0ABY0ICI9</accession>
<keyword evidence="2" id="KW-0663">Pyridoxal phosphate</keyword>
<dbReference type="InterPro" id="IPR022643">
    <property type="entry name" value="De-COase2_C"/>
</dbReference>
<dbReference type="InterPro" id="IPR022657">
    <property type="entry name" value="De-COase2_CS"/>
</dbReference>
<dbReference type="SUPFAM" id="SSF50621">
    <property type="entry name" value="Alanine racemase C-terminal domain-like"/>
    <property type="match status" value="1"/>
</dbReference>
<dbReference type="PROSITE" id="PS00879">
    <property type="entry name" value="ODR_DC_2_2"/>
    <property type="match status" value="1"/>
</dbReference>
<evidence type="ECO:0000256" key="1">
    <source>
        <dbReference type="ARBA" id="ARBA00001933"/>
    </source>
</evidence>
<dbReference type="InterPro" id="IPR000183">
    <property type="entry name" value="Orn/DAP/Arg_de-COase"/>
</dbReference>